<dbReference type="SUPFAM" id="SSF48498">
    <property type="entry name" value="Tetracyclin repressor-like, C-terminal domain"/>
    <property type="match status" value="1"/>
</dbReference>
<dbReference type="EMBL" id="WOEZ01000005">
    <property type="protein sequence ID" value="NPT53199.1"/>
    <property type="molecule type" value="Genomic_DNA"/>
</dbReference>
<evidence type="ECO:0000313" key="6">
    <source>
        <dbReference type="Proteomes" id="UP000655523"/>
    </source>
</evidence>
<dbReference type="AlphaFoldDB" id="A0A972NI97"/>
<gene>
    <name evidence="5" type="ORF">GNZ13_00855</name>
</gene>
<dbReference type="GO" id="GO:0000976">
    <property type="term" value="F:transcription cis-regulatory region binding"/>
    <property type="evidence" value="ECO:0007669"/>
    <property type="project" value="TreeGrafter"/>
</dbReference>
<sequence>MAPRIPSANKAVATGRPAELKRAEQPRAQETRSAILRAALSEFAEKGYDAASIRNIAERIGLQHPLITYHYRSKEVLWQAVAEYVFARIREEWDAHLADSGAISSEERLQLAYGTLFRFTVKFPEFDRFMRQEMLGYSPRLQWLADTVLKPLIDWLLPQISDAQARGALPKVEPILFHYLMISLTSALASFGPELSVTSKLSPSDPTVVDAYWRAVESLVFGRTKVSK</sequence>
<evidence type="ECO:0000259" key="4">
    <source>
        <dbReference type="PROSITE" id="PS50977"/>
    </source>
</evidence>
<dbReference type="PROSITE" id="PS50977">
    <property type="entry name" value="HTH_TETR_2"/>
    <property type="match status" value="1"/>
</dbReference>
<dbReference type="Proteomes" id="UP000655523">
    <property type="component" value="Unassembled WGS sequence"/>
</dbReference>
<dbReference type="Gene3D" id="1.10.357.10">
    <property type="entry name" value="Tetracycline Repressor, domain 2"/>
    <property type="match status" value="1"/>
</dbReference>
<dbReference type="InterPro" id="IPR009057">
    <property type="entry name" value="Homeodomain-like_sf"/>
</dbReference>
<dbReference type="PANTHER" id="PTHR30055">
    <property type="entry name" value="HTH-TYPE TRANSCRIPTIONAL REGULATOR RUTR"/>
    <property type="match status" value="1"/>
</dbReference>
<feature type="region of interest" description="Disordered" evidence="3">
    <location>
        <begin position="1"/>
        <end position="27"/>
    </location>
</feature>
<dbReference type="InterPro" id="IPR050109">
    <property type="entry name" value="HTH-type_TetR-like_transc_reg"/>
</dbReference>
<evidence type="ECO:0000256" key="2">
    <source>
        <dbReference type="PROSITE-ProRule" id="PRU00335"/>
    </source>
</evidence>
<evidence type="ECO:0000256" key="3">
    <source>
        <dbReference type="SAM" id="MobiDB-lite"/>
    </source>
</evidence>
<feature type="DNA-binding region" description="H-T-H motif" evidence="2">
    <location>
        <begin position="52"/>
        <end position="71"/>
    </location>
</feature>
<dbReference type="PRINTS" id="PR00455">
    <property type="entry name" value="HTHTETR"/>
</dbReference>
<protein>
    <submittedName>
        <fullName evidence="5">TetR family transcriptional regulator</fullName>
    </submittedName>
</protein>
<keyword evidence="6" id="KW-1185">Reference proteome</keyword>
<dbReference type="SUPFAM" id="SSF46689">
    <property type="entry name" value="Homeodomain-like"/>
    <property type="match status" value="1"/>
</dbReference>
<feature type="compositionally biased region" description="Basic and acidic residues" evidence="3">
    <location>
        <begin position="18"/>
        <end position="27"/>
    </location>
</feature>
<evidence type="ECO:0000256" key="1">
    <source>
        <dbReference type="ARBA" id="ARBA00023125"/>
    </source>
</evidence>
<organism evidence="5 6">
    <name type="scientific">Paraburkholderia elongata</name>
    <dbReference type="NCBI Taxonomy" id="2675747"/>
    <lineage>
        <taxon>Bacteria</taxon>
        <taxon>Pseudomonadati</taxon>
        <taxon>Pseudomonadota</taxon>
        <taxon>Betaproteobacteria</taxon>
        <taxon>Burkholderiales</taxon>
        <taxon>Burkholderiaceae</taxon>
        <taxon>Paraburkholderia</taxon>
    </lineage>
</organism>
<keyword evidence="1 2" id="KW-0238">DNA-binding</keyword>
<dbReference type="PANTHER" id="PTHR30055:SF181">
    <property type="entry name" value="BLR6905 PROTEIN"/>
    <property type="match status" value="1"/>
</dbReference>
<dbReference type="InterPro" id="IPR036271">
    <property type="entry name" value="Tet_transcr_reg_TetR-rel_C_sf"/>
</dbReference>
<dbReference type="Pfam" id="PF00440">
    <property type="entry name" value="TetR_N"/>
    <property type="match status" value="1"/>
</dbReference>
<accession>A0A972NI97</accession>
<dbReference type="GO" id="GO:0003700">
    <property type="term" value="F:DNA-binding transcription factor activity"/>
    <property type="evidence" value="ECO:0007669"/>
    <property type="project" value="TreeGrafter"/>
</dbReference>
<dbReference type="RefSeq" id="WP_172159628.1">
    <property type="nucleotide sequence ID" value="NZ_WOEZ01000005.1"/>
</dbReference>
<name>A0A972NI97_9BURK</name>
<proteinExistence type="predicted"/>
<evidence type="ECO:0000313" key="5">
    <source>
        <dbReference type="EMBL" id="NPT53199.1"/>
    </source>
</evidence>
<reference evidence="5 6" key="1">
    <citation type="submission" date="2019-11" db="EMBL/GenBank/DDBJ databases">
        <title>Metabolism of dissolved organic matter in forest soils.</title>
        <authorList>
            <person name="Cyle K.T."/>
            <person name="Wilhelm R.C."/>
            <person name="Martinez C.E."/>
        </authorList>
    </citation>
    <scope>NUCLEOTIDE SEQUENCE [LARGE SCALE GENOMIC DNA]</scope>
    <source>
        <strain evidence="5 6">5N</strain>
    </source>
</reference>
<feature type="domain" description="HTH tetR-type" evidence="4">
    <location>
        <begin position="29"/>
        <end position="89"/>
    </location>
</feature>
<comment type="caution">
    <text evidence="5">The sequence shown here is derived from an EMBL/GenBank/DDBJ whole genome shotgun (WGS) entry which is preliminary data.</text>
</comment>
<dbReference type="InterPro" id="IPR001647">
    <property type="entry name" value="HTH_TetR"/>
</dbReference>